<comment type="caution">
    <text evidence="2">The sequence shown here is derived from an EMBL/GenBank/DDBJ whole genome shotgun (WGS) entry which is preliminary data.</text>
</comment>
<feature type="chain" id="PRO_5021418855" evidence="1">
    <location>
        <begin position="44"/>
        <end position="334"/>
    </location>
</feature>
<dbReference type="AlphaFoldDB" id="A0A4Y3KU88"/>
<feature type="signal peptide" evidence="1">
    <location>
        <begin position="1"/>
        <end position="43"/>
    </location>
</feature>
<dbReference type="NCBIfam" id="TIGR02913">
    <property type="entry name" value="HAF_rpt"/>
    <property type="match status" value="1"/>
</dbReference>
<organism evidence="2 3">
    <name type="scientific">Cellulomonas cellasea</name>
    <dbReference type="NCBI Taxonomy" id="43670"/>
    <lineage>
        <taxon>Bacteria</taxon>
        <taxon>Bacillati</taxon>
        <taxon>Actinomycetota</taxon>
        <taxon>Actinomycetes</taxon>
        <taxon>Micrococcales</taxon>
        <taxon>Cellulomonadaceae</taxon>
        <taxon>Cellulomonas</taxon>
    </lineage>
</organism>
<dbReference type="EMBL" id="BJLR01000004">
    <property type="protein sequence ID" value="GEA86428.1"/>
    <property type="molecule type" value="Genomic_DNA"/>
</dbReference>
<dbReference type="InterPro" id="IPR014262">
    <property type="entry name" value="HAF_rpt"/>
</dbReference>
<proteinExistence type="predicted"/>
<sequence>MTGSDGSPQGGNSVNKRGSVMSVSVAACAAAVLVTGVAAPASAYSTGRTSQLGVAECAYDINERGVIVLKTQLYRNGRSEPLPGGLTTGSLVNNRGHVVGAVDGQTALWNGTETVLITPVAPEDAWAFVTAINERGDVVGTSSGLDGTSRAFLRTREGVVTVLSAPGVKAGANGLNDRGQVVGYVFEDGVQVAVRWNKDGSMTRLAPLAAGAGALADDINDNGQVVGYSYDASGNGRMHAVRWTRADRVESLDPVGTTIAGAVDVNRYGRVVGSLALDGSSQQPFVRDSAGPTRVVPLSQPGNVEVLTAVNDYGTAVGCSYGDLDEESALVWRS</sequence>
<protein>
    <submittedName>
        <fullName evidence="2">Uncharacterized protein</fullName>
    </submittedName>
</protein>
<evidence type="ECO:0000313" key="3">
    <source>
        <dbReference type="Proteomes" id="UP000317046"/>
    </source>
</evidence>
<dbReference type="Proteomes" id="UP000317046">
    <property type="component" value="Unassembled WGS sequence"/>
</dbReference>
<evidence type="ECO:0000313" key="2">
    <source>
        <dbReference type="EMBL" id="GEA86428.1"/>
    </source>
</evidence>
<evidence type="ECO:0000256" key="1">
    <source>
        <dbReference type="SAM" id="SignalP"/>
    </source>
</evidence>
<accession>A0A4Y3KU88</accession>
<name>A0A4Y3KU88_9CELL</name>
<keyword evidence="1" id="KW-0732">Signal</keyword>
<keyword evidence="3" id="KW-1185">Reference proteome</keyword>
<reference evidence="2" key="1">
    <citation type="submission" date="2019-06" db="EMBL/GenBank/DDBJ databases">
        <title>Whole genome shotgun sequence of Cellulomonas cellasea NBRC 3753.</title>
        <authorList>
            <person name="Hosoyama A."/>
            <person name="Uohara A."/>
            <person name="Ohji S."/>
            <person name="Ichikawa N."/>
        </authorList>
    </citation>
    <scope>NUCLEOTIDE SEQUENCE [LARGE SCALE GENOMIC DNA]</scope>
    <source>
        <strain evidence="2">NBRC 3753</strain>
    </source>
</reference>
<gene>
    <name evidence="2" type="ORF">CCE01nite_03770</name>
</gene>